<dbReference type="AlphaFoldDB" id="A0A9N8Z7K0"/>
<dbReference type="PROSITE" id="PS50053">
    <property type="entry name" value="UBIQUITIN_2"/>
    <property type="match status" value="1"/>
</dbReference>
<feature type="domain" description="Ubiquitin-like" evidence="1">
    <location>
        <begin position="73"/>
        <end position="147"/>
    </location>
</feature>
<dbReference type="SUPFAM" id="SSF54236">
    <property type="entry name" value="Ubiquitin-like"/>
    <property type="match status" value="1"/>
</dbReference>
<dbReference type="Proteomes" id="UP000789706">
    <property type="component" value="Unassembled WGS sequence"/>
</dbReference>
<gene>
    <name evidence="2" type="ORF">DEBURN_LOCUS3327</name>
</gene>
<dbReference type="OrthoDB" id="428577at2759"/>
<keyword evidence="3" id="KW-1185">Reference proteome</keyword>
<dbReference type="SUPFAM" id="SSF56399">
    <property type="entry name" value="ADP-ribosylation"/>
    <property type="match status" value="1"/>
</dbReference>
<dbReference type="InterPro" id="IPR029071">
    <property type="entry name" value="Ubiquitin-like_domsf"/>
</dbReference>
<organism evidence="2 3">
    <name type="scientific">Diversispora eburnea</name>
    <dbReference type="NCBI Taxonomy" id="1213867"/>
    <lineage>
        <taxon>Eukaryota</taxon>
        <taxon>Fungi</taxon>
        <taxon>Fungi incertae sedis</taxon>
        <taxon>Mucoromycota</taxon>
        <taxon>Glomeromycotina</taxon>
        <taxon>Glomeromycetes</taxon>
        <taxon>Diversisporales</taxon>
        <taxon>Diversisporaceae</taxon>
        <taxon>Diversispora</taxon>
    </lineage>
</organism>
<dbReference type="PANTHER" id="PTHR36649:SF28">
    <property type="entry name" value="UBIQUITIN-LIKE DOMAIN-CONTAINING PROTEIN"/>
    <property type="match status" value="1"/>
</dbReference>
<evidence type="ECO:0000313" key="2">
    <source>
        <dbReference type="EMBL" id="CAG8474506.1"/>
    </source>
</evidence>
<comment type="caution">
    <text evidence="2">The sequence shown here is derived from an EMBL/GenBank/DDBJ whole genome shotgun (WGS) entry which is preliminary data.</text>
</comment>
<dbReference type="InterPro" id="IPR000626">
    <property type="entry name" value="Ubiquitin-like_dom"/>
</dbReference>
<dbReference type="PANTHER" id="PTHR36649">
    <property type="entry name" value="UBIQUITIN-LIKE DOMAIN-CONTAINING PROTEIN"/>
    <property type="match status" value="1"/>
</dbReference>
<accession>A0A9N8Z7K0</accession>
<protein>
    <submittedName>
        <fullName evidence="2">966_t:CDS:1</fullName>
    </submittedName>
</protein>
<evidence type="ECO:0000259" key="1">
    <source>
        <dbReference type="PROSITE" id="PS50053"/>
    </source>
</evidence>
<name>A0A9N8Z7K0_9GLOM</name>
<dbReference type="InterPro" id="IPR019956">
    <property type="entry name" value="Ubiquitin_dom"/>
</dbReference>
<dbReference type="Gene3D" id="3.90.175.10">
    <property type="entry name" value="Diphtheria Toxin, domain 1"/>
    <property type="match status" value="1"/>
</dbReference>
<reference evidence="2" key="1">
    <citation type="submission" date="2021-06" db="EMBL/GenBank/DDBJ databases">
        <authorList>
            <person name="Kallberg Y."/>
            <person name="Tangrot J."/>
            <person name="Rosling A."/>
        </authorList>
    </citation>
    <scope>NUCLEOTIDE SEQUENCE</scope>
    <source>
        <strain evidence="2">AZ414A</strain>
    </source>
</reference>
<dbReference type="EMBL" id="CAJVPK010000209">
    <property type="protein sequence ID" value="CAG8474506.1"/>
    <property type="molecule type" value="Genomic_DNA"/>
</dbReference>
<evidence type="ECO:0000313" key="3">
    <source>
        <dbReference type="Proteomes" id="UP000789706"/>
    </source>
</evidence>
<dbReference type="PRINTS" id="PR00348">
    <property type="entry name" value="UBIQUITIN"/>
</dbReference>
<dbReference type="Pfam" id="PF00240">
    <property type="entry name" value="ubiquitin"/>
    <property type="match status" value="1"/>
</dbReference>
<dbReference type="Gene3D" id="3.10.20.90">
    <property type="entry name" value="Phosphatidylinositol 3-kinase Catalytic Subunit, Chain A, domain 1"/>
    <property type="match status" value="1"/>
</dbReference>
<proteinExistence type="predicted"/>
<sequence length="327" mass="37948">MTTSKDIDLLNAAFSAIIKGEIFISKKEFQERQNRHDGIIYQQVDLHSFHKFNLVGGIVDQEMQTFHPSRPLLYVKTLTGRTLTIEFKENDTIANLKLKIQDMEGILPEDQRLIFAGKQIYDDYKTFADCKIKREDTLHLVLRLRGGGCVLSYLDPDFLDPKYHYDFTNIDDKGKTYIRGNIQYQRPCGWRRFAVKVSGKYDNGDDTWLGIGKNSWPVSYHGTDKNNTKSIAEDGYLLSKGKRFAFGRGIYSTPNIEIAEMYAPEFQFEGKTYMAVLQNRVNPVNLHRISKRTTEIGEYWISRRDTDVRAYGICIKRKDTNYTRNTQ</sequence>
<dbReference type="SMART" id="SM00213">
    <property type="entry name" value="UBQ"/>
    <property type="match status" value="1"/>
</dbReference>